<dbReference type="PANTHER" id="PTHR10587:SF133">
    <property type="entry name" value="CHITIN DEACETYLASE 1-RELATED"/>
    <property type="match status" value="1"/>
</dbReference>
<feature type="signal peptide" evidence="7">
    <location>
        <begin position="1"/>
        <end position="21"/>
    </location>
</feature>
<accession>A0ABW0FV31</accession>
<evidence type="ECO:0000256" key="2">
    <source>
        <dbReference type="ARBA" id="ARBA00010973"/>
    </source>
</evidence>
<keyword evidence="4" id="KW-0479">Metal-binding</keyword>
<evidence type="ECO:0000313" key="10">
    <source>
        <dbReference type="Proteomes" id="UP001596152"/>
    </source>
</evidence>
<feature type="chain" id="PRO_5045496214" description="Chitooligosaccharide deacetylase" evidence="7">
    <location>
        <begin position="22"/>
        <end position="328"/>
    </location>
</feature>
<dbReference type="EMBL" id="JBHSLF010000025">
    <property type="protein sequence ID" value="MFC5345016.1"/>
    <property type="molecule type" value="Genomic_DNA"/>
</dbReference>
<comment type="caution">
    <text evidence="9">The sequence shown here is derived from an EMBL/GenBank/DDBJ whole genome shotgun (WGS) entry which is preliminary data.</text>
</comment>
<dbReference type="CDD" id="cd10960">
    <property type="entry name" value="CE4_NodB_like_1"/>
    <property type="match status" value="1"/>
</dbReference>
<dbReference type="Gene3D" id="3.20.20.370">
    <property type="entry name" value="Glycoside hydrolase/deacetylase"/>
    <property type="match status" value="1"/>
</dbReference>
<keyword evidence="7" id="KW-0732">Signal</keyword>
<evidence type="ECO:0000256" key="3">
    <source>
        <dbReference type="ARBA" id="ARBA00020071"/>
    </source>
</evidence>
<dbReference type="InterPro" id="IPR011330">
    <property type="entry name" value="Glyco_hydro/deAcase_b/a-brl"/>
</dbReference>
<keyword evidence="5" id="KW-0378">Hydrolase</keyword>
<organism evidence="9 10">
    <name type="scientific">Brevundimonas staleyi</name>
    <dbReference type="NCBI Taxonomy" id="74326"/>
    <lineage>
        <taxon>Bacteria</taxon>
        <taxon>Pseudomonadati</taxon>
        <taxon>Pseudomonadota</taxon>
        <taxon>Alphaproteobacteria</taxon>
        <taxon>Caulobacterales</taxon>
        <taxon>Caulobacteraceae</taxon>
        <taxon>Brevundimonas</taxon>
    </lineage>
</organism>
<dbReference type="Pfam" id="PF01522">
    <property type="entry name" value="Polysacc_deac_1"/>
    <property type="match status" value="1"/>
</dbReference>
<sequence length="328" mass="36002">MMSRRLILGLCAALIAGPVAAQTRSVAVTFDDLPYQASTEALCNPEQAMTLTRDFLAMLEPLDSHATAFVNSGKVCEAEAQTLLPQILNAWLDAGIDLGNHTASHINIHSTTPEAYLADVDAGAPVVQAVLEARGRTLQYFRHPYLFTGETQEKHDAIAAGLSERGYVIAPVTIDNVDWMFGDVYRKAERLGDEALKRRVGEAYVAYMTTVLDFFEPYGAEITGGREPAQVLLLHANTLNRDWYPQIDALYRARGYAFVTLAQALEDPIYGHADTYVRRNGVSWLHRWTQTDGRPIRWEPEPPAWIVAANQGSTEDLAAAVAAGTTGP</sequence>
<proteinExistence type="inferred from homology"/>
<evidence type="ECO:0000256" key="1">
    <source>
        <dbReference type="ARBA" id="ARBA00003236"/>
    </source>
</evidence>
<evidence type="ECO:0000313" key="9">
    <source>
        <dbReference type="EMBL" id="MFC5345016.1"/>
    </source>
</evidence>
<comment type="function">
    <text evidence="1">Is involved in generating a small heat-stable compound (Nod), an acylated oligomer of N-acetylglucosamine, that stimulates mitosis in various plant protoplasts.</text>
</comment>
<evidence type="ECO:0000256" key="6">
    <source>
        <dbReference type="ARBA" id="ARBA00032976"/>
    </source>
</evidence>
<dbReference type="InterPro" id="IPR050248">
    <property type="entry name" value="Polysacc_deacetylase_ArnD"/>
</dbReference>
<reference evidence="10" key="1">
    <citation type="journal article" date="2019" name="Int. J. Syst. Evol. Microbiol.">
        <title>The Global Catalogue of Microorganisms (GCM) 10K type strain sequencing project: providing services to taxonomists for standard genome sequencing and annotation.</title>
        <authorList>
            <consortium name="The Broad Institute Genomics Platform"/>
            <consortium name="The Broad Institute Genome Sequencing Center for Infectious Disease"/>
            <person name="Wu L."/>
            <person name="Ma J."/>
        </authorList>
    </citation>
    <scope>NUCLEOTIDE SEQUENCE [LARGE SCALE GENOMIC DNA]</scope>
    <source>
        <strain evidence="10">JCM 12125</strain>
    </source>
</reference>
<dbReference type="InterPro" id="IPR002509">
    <property type="entry name" value="NODB_dom"/>
</dbReference>
<evidence type="ECO:0000259" key="8">
    <source>
        <dbReference type="Pfam" id="PF01522"/>
    </source>
</evidence>
<dbReference type="RefSeq" id="WP_374038099.1">
    <property type="nucleotide sequence ID" value="NZ_CP169082.1"/>
</dbReference>
<dbReference type="PANTHER" id="PTHR10587">
    <property type="entry name" value="GLYCOSYL TRANSFERASE-RELATED"/>
    <property type="match status" value="1"/>
</dbReference>
<evidence type="ECO:0000256" key="4">
    <source>
        <dbReference type="ARBA" id="ARBA00022723"/>
    </source>
</evidence>
<dbReference type="SUPFAM" id="SSF88713">
    <property type="entry name" value="Glycoside hydrolase/deacetylase"/>
    <property type="match status" value="1"/>
</dbReference>
<feature type="domain" description="NodB homology" evidence="8">
    <location>
        <begin position="22"/>
        <end position="148"/>
    </location>
</feature>
<evidence type="ECO:0000256" key="5">
    <source>
        <dbReference type="ARBA" id="ARBA00022801"/>
    </source>
</evidence>
<keyword evidence="10" id="KW-1185">Reference proteome</keyword>
<evidence type="ECO:0000256" key="7">
    <source>
        <dbReference type="SAM" id="SignalP"/>
    </source>
</evidence>
<gene>
    <name evidence="9" type="ORF">ACFPIE_13910</name>
</gene>
<protein>
    <recommendedName>
        <fullName evidence="3">Chitooligosaccharide deacetylase</fullName>
    </recommendedName>
    <alternativeName>
        <fullName evidence="6">Nodulation protein B</fullName>
    </alternativeName>
</protein>
<comment type="similarity">
    <text evidence="2">Belongs to the polysaccharide deacetylase family.</text>
</comment>
<name>A0ABW0FV31_9CAUL</name>
<dbReference type="Proteomes" id="UP001596152">
    <property type="component" value="Unassembled WGS sequence"/>
</dbReference>